<feature type="domain" description="GGDEF" evidence="9">
    <location>
        <begin position="352"/>
        <end position="484"/>
    </location>
</feature>
<comment type="subcellular location">
    <subcellularLocation>
        <location evidence="1">Cell membrane</location>
        <topology evidence="1">Multi-pass membrane protein</topology>
    </subcellularLocation>
</comment>
<dbReference type="GO" id="GO:0005886">
    <property type="term" value="C:plasma membrane"/>
    <property type="evidence" value="ECO:0007669"/>
    <property type="project" value="UniProtKB-SubCell"/>
</dbReference>
<dbReference type="Gene3D" id="3.30.450.20">
    <property type="entry name" value="PAS domain"/>
    <property type="match status" value="1"/>
</dbReference>
<dbReference type="InterPro" id="IPR029787">
    <property type="entry name" value="Nucleotide_cyclase"/>
</dbReference>
<dbReference type="Proteomes" id="UP000237839">
    <property type="component" value="Unassembled WGS sequence"/>
</dbReference>
<evidence type="ECO:0000256" key="3">
    <source>
        <dbReference type="ARBA" id="ARBA00022475"/>
    </source>
</evidence>
<accession>A0A2S9H182</accession>
<dbReference type="InterPro" id="IPR033479">
    <property type="entry name" value="dCache_1"/>
</dbReference>
<protein>
    <recommendedName>
        <fullName evidence="2">diguanylate cyclase</fullName>
        <ecNumber evidence="2">2.7.7.65</ecNumber>
    </recommendedName>
</protein>
<evidence type="ECO:0000313" key="10">
    <source>
        <dbReference type="EMBL" id="PRC93739.1"/>
    </source>
</evidence>
<organism evidence="10 11">
    <name type="scientific">Solimicrobium silvestre</name>
    <dbReference type="NCBI Taxonomy" id="2099400"/>
    <lineage>
        <taxon>Bacteria</taxon>
        <taxon>Pseudomonadati</taxon>
        <taxon>Pseudomonadota</taxon>
        <taxon>Betaproteobacteria</taxon>
        <taxon>Burkholderiales</taxon>
        <taxon>Oxalobacteraceae</taxon>
        <taxon>Solimicrobium</taxon>
    </lineage>
</organism>
<keyword evidence="4 8" id="KW-0812">Transmembrane</keyword>
<dbReference type="PANTHER" id="PTHR45138:SF9">
    <property type="entry name" value="DIGUANYLATE CYCLASE DGCM-RELATED"/>
    <property type="match status" value="1"/>
</dbReference>
<dbReference type="SUPFAM" id="SSF55073">
    <property type="entry name" value="Nucleotide cyclase"/>
    <property type="match status" value="1"/>
</dbReference>
<keyword evidence="6 8" id="KW-0472">Membrane</keyword>
<proteinExistence type="predicted"/>
<dbReference type="InterPro" id="IPR000160">
    <property type="entry name" value="GGDEF_dom"/>
</dbReference>
<dbReference type="AlphaFoldDB" id="A0A2S9H182"/>
<dbReference type="NCBIfam" id="TIGR00254">
    <property type="entry name" value="GGDEF"/>
    <property type="match status" value="1"/>
</dbReference>
<evidence type="ECO:0000256" key="8">
    <source>
        <dbReference type="SAM" id="Phobius"/>
    </source>
</evidence>
<evidence type="ECO:0000259" key="9">
    <source>
        <dbReference type="PROSITE" id="PS50887"/>
    </source>
</evidence>
<dbReference type="SMART" id="SM00267">
    <property type="entry name" value="GGDEF"/>
    <property type="match status" value="1"/>
</dbReference>
<dbReference type="GO" id="GO:0052621">
    <property type="term" value="F:diguanylate cyclase activity"/>
    <property type="evidence" value="ECO:0007669"/>
    <property type="project" value="UniProtKB-EC"/>
</dbReference>
<comment type="caution">
    <text evidence="10">The sequence shown here is derived from an EMBL/GenBank/DDBJ whole genome shotgun (WGS) entry which is preliminary data.</text>
</comment>
<evidence type="ECO:0000256" key="5">
    <source>
        <dbReference type="ARBA" id="ARBA00022989"/>
    </source>
</evidence>
<gene>
    <name evidence="10" type="ORF">S2091_1740</name>
</gene>
<evidence type="ECO:0000313" key="11">
    <source>
        <dbReference type="Proteomes" id="UP000237839"/>
    </source>
</evidence>
<dbReference type="PANTHER" id="PTHR45138">
    <property type="entry name" value="REGULATORY COMPONENTS OF SENSORY TRANSDUCTION SYSTEM"/>
    <property type="match status" value="1"/>
</dbReference>
<feature type="transmembrane region" description="Helical" evidence="8">
    <location>
        <begin position="288"/>
        <end position="309"/>
    </location>
</feature>
<dbReference type="Gene3D" id="3.30.70.270">
    <property type="match status" value="1"/>
</dbReference>
<evidence type="ECO:0000256" key="2">
    <source>
        <dbReference type="ARBA" id="ARBA00012528"/>
    </source>
</evidence>
<dbReference type="InterPro" id="IPR043128">
    <property type="entry name" value="Rev_trsase/Diguanyl_cyclase"/>
</dbReference>
<reference evidence="10 11" key="1">
    <citation type="submission" date="2018-02" db="EMBL/GenBank/DDBJ databases">
        <title>Solimicrobium silvestre gen. nov., sp. nov., isolated from alpine forest soil.</title>
        <authorList>
            <person name="Margesin R."/>
            <person name="Albuquerque L."/>
            <person name="Zhang D.-C."/>
            <person name="Froufe H.J.C."/>
            <person name="Severino R."/>
            <person name="Roxo I."/>
            <person name="Egas C."/>
            <person name="Da Costa M.S."/>
        </authorList>
    </citation>
    <scope>NUCLEOTIDE SEQUENCE [LARGE SCALE GENOMIC DNA]</scope>
    <source>
        <strain evidence="10 11">S20-91</strain>
    </source>
</reference>
<comment type="catalytic activity">
    <reaction evidence="7">
        <text>2 GTP = 3',3'-c-di-GMP + 2 diphosphate</text>
        <dbReference type="Rhea" id="RHEA:24898"/>
        <dbReference type="ChEBI" id="CHEBI:33019"/>
        <dbReference type="ChEBI" id="CHEBI:37565"/>
        <dbReference type="ChEBI" id="CHEBI:58805"/>
        <dbReference type="EC" id="2.7.7.65"/>
    </reaction>
</comment>
<keyword evidence="11" id="KW-1185">Reference proteome</keyword>
<evidence type="ECO:0000256" key="7">
    <source>
        <dbReference type="ARBA" id="ARBA00034247"/>
    </source>
</evidence>
<sequence length="487" mass="54859">MRHLYKKYRLLVWLGLLLIIGIVANSAVTLYSTRALMVQTSAQKTLPLTGDSLSAEIQRNIARSILTSARMADDAVVRDWILSDEHDSARLLAHLKSAQQKDQSTSHFLVTEKDRQFYDSQGVIRTINPENFHDTWYFKTRAAKHAYETTVAAESDETNHPNLYISYRIQNSEGKFLGAAGVSMPLELVTKAMDHYVNDFKRSVYFVDTSGKIVLSDNQHNLHGNIHEQEGIKQIAEEILNNEHTELNSSYELAATNILFNARYIPELGWHLIVESDAADEAAQVQPLFFVNAAIGVIITTLALLLAWFSIAHHQSRLLALTNCDGMTGLMNRQSFTTSFQQTVLDMRRAKYPLSFILFDIDFLKKINELHGHVTGDQIIMDIARMSKESVRGSDLLCRWGGEQFALLLKKCELEQAYKVAEQLRLNVQNHAFSIADGAASVTISLGVAEWAENESADELFARVDEAMYFAKSEGRNRAEVSYYVSG</sequence>
<dbReference type="InterPro" id="IPR050469">
    <property type="entry name" value="Diguanylate_Cyclase"/>
</dbReference>
<dbReference type="EMBL" id="PUGF01000006">
    <property type="protein sequence ID" value="PRC93739.1"/>
    <property type="molecule type" value="Genomic_DNA"/>
</dbReference>
<dbReference type="Pfam" id="PF00990">
    <property type="entry name" value="GGDEF"/>
    <property type="match status" value="1"/>
</dbReference>
<dbReference type="CDD" id="cd18773">
    <property type="entry name" value="PDC1_HK_sensor"/>
    <property type="match status" value="1"/>
</dbReference>
<dbReference type="EC" id="2.7.7.65" evidence="2"/>
<evidence type="ECO:0000256" key="4">
    <source>
        <dbReference type="ARBA" id="ARBA00022692"/>
    </source>
</evidence>
<name>A0A2S9H182_9BURK</name>
<keyword evidence="5 8" id="KW-1133">Transmembrane helix</keyword>
<dbReference type="FunFam" id="3.30.70.270:FF:000001">
    <property type="entry name" value="Diguanylate cyclase domain protein"/>
    <property type="match status" value="1"/>
</dbReference>
<evidence type="ECO:0000256" key="1">
    <source>
        <dbReference type="ARBA" id="ARBA00004651"/>
    </source>
</evidence>
<dbReference type="Pfam" id="PF02743">
    <property type="entry name" value="dCache_1"/>
    <property type="match status" value="1"/>
</dbReference>
<dbReference type="CDD" id="cd01949">
    <property type="entry name" value="GGDEF"/>
    <property type="match status" value="1"/>
</dbReference>
<dbReference type="PROSITE" id="PS50887">
    <property type="entry name" value="GGDEF"/>
    <property type="match status" value="1"/>
</dbReference>
<keyword evidence="3" id="KW-1003">Cell membrane</keyword>
<evidence type="ECO:0000256" key="6">
    <source>
        <dbReference type="ARBA" id="ARBA00023136"/>
    </source>
</evidence>